<keyword evidence="3" id="KW-1185">Reference proteome</keyword>
<gene>
    <name evidence="2" type="ORF">FPB0191_00467</name>
</gene>
<dbReference type="Gene3D" id="3.30.1330.40">
    <property type="entry name" value="RutC-like"/>
    <property type="match status" value="1"/>
</dbReference>
<dbReference type="KEGG" id="fpp:FPB0191_00467"/>
<evidence type="ECO:0000256" key="1">
    <source>
        <dbReference type="ARBA" id="ARBA00010552"/>
    </source>
</evidence>
<sequence>MVKIINSEHAPAAIGPYVQAVDLNQLVFVSGQIPIDVKTGLMPQDVSEQAKQSLANIKAILEAADLTPANIVKTTVFLADLNDFAAVNAVYEQFFIDNHATFPARSCVQVARIPKDAKVEIEVIASRNK</sequence>
<dbReference type="GO" id="GO:0005829">
    <property type="term" value="C:cytosol"/>
    <property type="evidence" value="ECO:0007669"/>
    <property type="project" value="TreeGrafter"/>
</dbReference>
<dbReference type="AlphaFoldDB" id="A0A0A7RYC4"/>
<dbReference type="STRING" id="1267021.FPB0191_00467"/>
<dbReference type="RefSeq" id="WP_039103709.1">
    <property type="nucleotide sequence ID" value="NZ_CALYQC010000004.1"/>
</dbReference>
<comment type="similarity">
    <text evidence="1">Belongs to the RutC family.</text>
</comment>
<evidence type="ECO:0000313" key="2">
    <source>
        <dbReference type="EMBL" id="AJA44299.1"/>
    </source>
</evidence>
<dbReference type="FunFam" id="3.30.1330.40:FF:000001">
    <property type="entry name" value="L-PSP family endoribonuclease"/>
    <property type="match status" value="1"/>
</dbReference>
<accession>A0A0A7RYC4</accession>
<dbReference type="CDD" id="cd00448">
    <property type="entry name" value="YjgF_YER057c_UK114_family"/>
    <property type="match status" value="1"/>
</dbReference>
<reference evidence="2 3" key="1">
    <citation type="journal article" date="2014" name="Appl. Environ. Microbiol.">
        <title>Gut symbionts from distinct hosts exhibit genotoxic activity via divergent colibactin biosynthetic pathways.</title>
        <authorList>
            <person name="Engel P."/>
            <person name="Vizcaino M.I."/>
            <person name="Crawford J.M."/>
        </authorList>
    </citation>
    <scope>NUCLEOTIDE SEQUENCE [LARGE SCALE GENOMIC DNA]</scope>
    <source>
        <strain evidence="2 3">PEB0191</strain>
    </source>
</reference>
<dbReference type="PANTHER" id="PTHR11803">
    <property type="entry name" value="2-IMINOBUTANOATE/2-IMINOPROPANOATE DEAMINASE RIDA"/>
    <property type="match status" value="1"/>
</dbReference>
<dbReference type="InterPro" id="IPR035959">
    <property type="entry name" value="RutC-like_sf"/>
</dbReference>
<organism evidence="2 3">
    <name type="scientific">Frischella perrara</name>
    <dbReference type="NCBI Taxonomy" id="1267021"/>
    <lineage>
        <taxon>Bacteria</taxon>
        <taxon>Pseudomonadati</taxon>
        <taxon>Pseudomonadota</taxon>
        <taxon>Gammaproteobacteria</taxon>
        <taxon>Orbales</taxon>
        <taxon>Orbaceae</taxon>
        <taxon>Frischella</taxon>
    </lineage>
</organism>
<name>A0A0A7RYC4_FRIPE</name>
<dbReference type="InterPro" id="IPR006056">
    <property type="entry name" value="RidA"/>
</dbReference>
<proteinExistence type="inferred from homology"/>
<dbReference type="HOGENOM" id="CLU_100715_7_1_6"/>
<dbReference type="PANTHER" id="PTHR11803:SF39">
    <property type="entry name" value="2-IMINOBUTANOATE_2-IMINOPROPANOATE DEAMINASE"/>
    <property type="match status" value="1"/>
</dbReference>
<dbReference type="Proteomes" id="UP000030901">
    <property type="component" value="Chromosome"/>
</dbReference>
<dbReference type="SUPFAM" id="SSF55298">
    <property type="entry name" value="YjgF-like"/>
    <property type="match status" value="1"/>
</dbReference>
<protein>
    <submittedName>
        <fullName evidence="2">Reactive intermediate/imine deaminase</fullName>
    </submittedName>
</protein>
<dbReference type="GO" id="GO:0019239">
    <property type="term" value="F:deaminase activity"/>
    <property type="evidence" value="ECO:0007669"/>
    <property type="project" value="TreeGrafter"/>
</dbReference>
<dbReference type="OrthoDB" id="9803101at2"/>
<dbReference type="EMBL" id="CP009056">
    <property type="protein sequence ID" value="AJA44299.1"/>
    <property type="molecule type" value="Genomic_DNA"/>
</dbReference>
<dbReference type="Pfam" id="PF01042">
    <property type="entry name" value="Ribonuc_L-PSP"/>
    <property type="match status" value="1"/>
</dbReference>
<evidence type="ECO:0000313" key="3">
    <source>
        <dbReference type="Proteomes" id="UP000030901"/>
    </source>
</evidence>
<dbReference type="NCBIfam" id="TIGR00004">
    <property type="entry name" value="Rid family detoxifying hydrolase"/>
    <property type="match status" value="1"/>
</dbReference>
<dbReference type="InterPro" id="IPR006175">
    <property type="entry name" value="YjgF/YER057c/UK114"/>
</dbReference>